<gene>
    <name evidence="4" type="ORF">WL1483_1956</name>
</gene>
<dbReference type="Pfam" id="PF01476">
    <property type="entry name" value="LysM"/>
    <property type="match status" value="1"/>
</dbReference>
<organism evidence="4 5">
    <name type="scientific">Aeromonas schubertii</name>
    <dbReference type="NCBI Taxonomy" id="652"/>
    <lineage>
        <taxon>Bacteria</taxon>
        <taxon>Pseudomonadati</taxon>
        <taxon>Pseudomonadota</taxon>
        <taxon>Gammaproteobacteria</taxon>
        <taxon>Aeromonadales</taxon>
        <taxon>Aeromonadaceae</taxon>
        <taxon>Aeromonas</taxon>
    </lineage>
</organism>
<dbReference type="KEGG" id="asr:WL1483_1956"/>
<evidence type="ECO:0000256" key="2">
    <source>
        <dbReference type="SAM" id="Phobius"/>
    </source>
</evidence>
<dbReference type="Gene3D" id="3.10.350.10">
    <property type="entry name" value="LysM domain"/>
    <property type="match status" value="1"/>
</dbReference>
<dbReference type="AlphaFoldDB" id="A0A0S2SI51"/>
<dbReference type="Proteomes" id="UP000058114">
    <property type="component" value="Chromosome"/>
</dbReference>
<dbReference type="InterPro" id="IPR018392">
    <property type="entry name" value="LysM"/>
</dbReference>
<dbReference type="PANTHER" id="PTHR33734:SF22">
    <property type="entry name" value="MEMBRANE-BOUND LYTIC MUREIN TRANSGLYCOSYLASE D"/>
    <property type="match status" value="1"/>
</dbReference>
<feature type="region of interest" description="Disordered" evidence="1">
    <location>
        <begin position="62"/>
        <end position="93"/>
    </location>
</feature>
<dbReference type="SMART" id="SM00257">
    <property type="entry name" value="LysM"/>
    <property type="match status" value="1"/>
</dbReference>
<reference evidence="5" key="1">
    <citation type="submission" date="2015-10" db="EMBL/GenBank/DDBJ databases">
        <title>Complete Genome Sequence of Aeromonas schubertii strain WL1483.</title>
        <authorList>
            <person name="Liu L."/>
        </authorList>
    </citation>
    <scope>NUCLEOTIDE SEQUENCE [LARGE SCALE GENOMIC DNA]</scope>
    <source>
        <strain evidence="5">WL1483</strain>
    </source>
</reference>
<feature type="region of interest" description="Disordered" evidence="1">
    <location>
        <begin position="1"/>
        <end position="25"/>
    </location>
</feature>
<feature type="compositionally biased region" description="Low complexity" evidence="1">
    <location>
        <begin position="64"/>
        <end position="76"/>
    </location>
</feature>
<evidence type="ECO:0000259" key="3">
    <source>
        <dbReference type="PROSITE" id="PS51782"/>
    </source>
</evidence>
<dbReference type="InterPro" id="IPR046864">
    <property type="entry name" value="VasX_N"/>
</dbReference>
<proteinExistence type="predicted"/>
<feature type="transmembrane region" description="Helical" evidence="2">
    <location>
        <begin position="893"/>
        <end position="916"/>
    </location>
</feature>
<evidence type="ECO:0000256" key="1">
    <source>
        <dbReference type="SAM" id="MobiDB-lite"/>
    </source>
</evidence>
<feature type="domain" description="LysM" evidence="3">
    <location>
        <begin position="13"/>
        <end position="57"/>
    </location>
</feature>
<dbReference type="GO" id="GO:0008932">
    <property type="term" value="F:lytic endotransglycosylase activity"/>
    <property type="evidence" value="ECO:0007669"/>
    <property type="project" value="TreeGrafter"/>
</dbReference>
<dbReference type="SUPFAM" id="SSF54106">
    <property type="entry name" value="LysM domain"/>
    <property type="match status" value="1"/>
</dbReference>
<dbReference type="Pfam" id="PF20249">
    <property type="entry name" value="VasX_N"/>
    <property type="match status" value="1"/>
</dbReference>
<accession>A0A0S2SI51</accession>
<dbReference type="EMBL" id="CP013067">
    <property type="protein sequence ID" value="ALP41375.1"/>
    <property type="molecule type" value="Genomic_DNA"/>
</dbReference>
<dbReference type="CDD" id="cd20708">
    <property type="entry name" value="MIX_IV"/>
    <property type="match status" value="1"/>
</dbReference>
<dbReference type="RefSeq" id="WP_060586918.1">
    <property type="nucleotide sequence ID" value="NZ_CP013067.1"/>
</dbReference>
<evidence type="ECO:0000313" key="5">
    <source>
        <dbReference type="Proteomes" id="UP000058114"/>
    </source>
</evidence>
<keyword evidence="2" id="KW-1133">Transmembrane helix</keyword>
<dbReference type="PANTHER" id="PTHR33734">
    <property type="entry name" value="LYSM DOMAIN-CONTAINING GPI-ANCHORED PROTEIN 2"/>
    <property type="match status" value="1"/>
</dbReference>
<dbReference type="PROSITE" id="PS51782">
    <property type="entry name" value="LYSM"/>
    <property type="match status" value="1"/>
</dbReference>
<dbReference type="CDD" id="cd00118">
    <property type="entry name" value="LysM"/>
    <property type="match status" value="1"/>
</dbReference>
<reference evidence="4 5" key="2">
    <citation type="journal article" date="2016" name="Genome Announc.">
        <title>Complete Genome Sequence of the Highly Virulent Aeromonas schubertii Strain WL1483, Isolated from Diseased Snakehead Fish (Channa argus) in China.</title>
        <authorList>
            <person name="Liu L."/>
            <person name="Li N."/>
            <person name="Zhang D."/>
            <person name="Fu X."/>
            <person name="Shi C."/>
            <person name="Lin Q."/>
            <person name="Hao G."/>
        </authorList>
    </citation>
    <scope>NUCLEOTIDE SEQUENCE [LARGE SCALE GENOMIC DNA]</scope>
    <source>
        <strain evidence="4 5">WL1483</strain>
    </source>
</reference>
<name>A0A0S2SI51_9GAMM</name>
<dbReference type="PATRIC" id="fig|652.5.peg.3005"/>
<sequence>MSSVDQAASAAGKTYRVKPGDSLGKIAQANGTTVDALVKANGIKDPDLIYPDQTLTIPAHDKANPAASAQQAPAAKRPQESPNQDAGSGGVQDACAASGTCPYKSKEIAIIPVRYALDELFDAPATQPHPLPSKGFKGPLALKATPYTLRQLRDGWLYVFDEKTKMLDEYEVKGSQFIHESKGSKGHLLYPANHKVAMAFSHQRWTERLKKEYRKESSLRSQGMRSFNLLSLASKMGGEHAGLLDLLSTHVADMGLPNEGFVDSCAPLKAPEGAEPGLLWHDKSAGSPGACKAGIPDLKSALVVALDDLISDMHDVTMRLSDIAIRHEQPFNDDDTRHRWTMAGITEMLALPPLDESSLPVSARGDRLATFKLKKQLQSYLVAKHDYKERQGSGNHYIDPGAEQSLMALHAALKQLGLNPDKWASWPGVRFDGEGRRMVNWSGLEGIIQQYAQGVDALRPRWLATYDDALLLLQALPTSPLLLGLDSQTEDAQTLLLASSGQWLFSLFFAPDTPRGAALTKALKKGALPALAHYGFDVEVKKELENNPGWTGVGNITGVANALAGMEAIASNDLLSDSKLLGGLHEGAKATMSALKAAIAGVAIKPWQQLSELLHPHLLSGEQLGRTLSLVVLESIHTGQQVRINPAFVAESQAFVAQVQGNLLGKLSVTNGKITEGHLDRMKAAGAEWQQLKWPRLLLLEGGLQQDFERKMASYLNLQRQGARGAQAAVKVWQEWGNFGGLAALLNIANLTVALQGYDESSRKNQGNPAAQLELSRNLAYTAAWTGSAMVAIKQGQVVVPSHLLNQPLAKAREANPALVRRFALTTGWMTGLGLLAAGLEAWETWQKIGDNTNADMEQFGYWLKLGGLGAQGIPAVVSFGRLLFGATLGATWATWMVASIGIGTLLYLAATVILARYSRLPVERWLLHSTWGTKPAGWSAAEELLQYERVACQPTVALKEEKLTVELPPHLRTITLQLSIRRLGYAPSGQSYPAVSAVLGPAQEAAIKMTSQGAGQVTLVVAANQGDELQLQIGYPAEESLSGQPLRFMARGTLAKGVVLTAEIDDKLPAQGTMIELK</sequence>
<keyword evidence="2" id="KW-0472">Membrane</keyword>
<dbReference type="InterPro" id="IPR036779">
    <property type="entry name" value="LysM_dom_sf"/>
</dbReference>
<keyword evidence="2" id="KW-0812">Transmembrane</keyword>
<protein>
    <recommendedName>
        <fullName evidence="3">LysM domain-containing protein</fullName>
    </recommendedName>
</protein>
<evidence type="ECO:0000313" key="4">
    <source>
        <dbReference type="EMBL" id="ALP41375.1"/>
    </source>
</evidence>